<keyword evidence="1 3" id="KW-0547">Nucleotide-binding</keyword>
<organism evidence="6">
    <name type="scientific">Cladocopium goreaui</name>
    <dbReference type="NCBI Taxonomy" id="2562237"/>
    <lineage>
        <taxon>Eukaryota</taxon>
        <taxon>Sar</taxon>
        <taxon>Alveolata</taxon>
        <taxon>Dinophyceae</taxon>
        <taxon>Suessiales</taxon>
        <taxon>Symbiodiniaceae</taxon>
        <taxon>Cladocopium</taxon>
    </lineage>
</organism>
<dbReference type="EMBL" id="CAMXCT030006689">
    <property type="protein sequence ID" value="CAL4805661.1"/>
    <property type="molecule type" value="Genomic_DNA"/>
</dbReference>
<comment type="caution">
    <text evidence="6">The sequence shown here is derived from an EMBL/GenBank/DDBJ whole genome shotgun (WGS) entry which is preliminary data.</text>
</comment>
<proteinExistence type="inferred from homology"/>
<dbReference type="EMBL" id="CAMXCT010006689">
    <property type="protein sequence ID" value="CAI4018349.1"/>
    <property type="molecule type" value="Genomic_DNA"/>
</dbReference>
<dbReference type="PROSITE" id="PS00674">
    <property type="entry name" value="AAA"/>
    <property type="match status" value="1"/>
</dbReference>
<dbReference type="Pfam" id="PF17862">
    <property type="entry name" value="AAA_lid_3"/>
    <property type="match status" value="1"/>
</dbReference>
<accession>A0A9P1GNV0</accession>
<keyword evidence="8" id="KW-1185">Reference proteome</keyword>
<reference evidence="7 8" key="2">
    <citation type="submission" date="2024-05" db="EMBL/GenBank/DDBJ databases">
        <authorList>
            <person name="Chen Y."/>
            <person name="Shah S."/>
            <person name="Dougan E. K."/>
            <person name="Thang M."/>
            <person name="Chan C."/>
        </authorList>
    </citation>
    <scope>NUCLEOTIDE SEQUENCE [LARGE SCALE GENOMIC DNA]</scope>
</reference>
<dbReference type="Gene3D" id="1.10.8.60">
    <property type="match status" value="1"/>
</dbReference>
<evidence type="ECO:0000313" key="8">
    <source>
        <dbReference type="Proteomes" id="UP001152797"/>
    </source>
</evidence>
<feature type="domain" description="ATPase AAA-type core" evidence="4">
    <location>
        <begin position="436"/>
        <end position="486"/>
    </location>
</feature>
<dbReference type="InterPro" id="IPR003960">
    <property type="entry name" value="ATPase_AAA_CS"/>
</dbReference>
<dbReference type="InterPro" id="IPR027417">
    <property type="entry name" value="P-loop_NTPase"/>
</dbReference>
<dbReference type="Proteomes" id="UP001152797">
    <property type="component" value="Unassembled WGS sequence"/>
</dbReference>
<dbReference type="PANTHER" id="PTHR23073">
    <property type="entry name" value="26S PROTEASOME REGULATORY SUBUNIT"/>
    <property type="match status" value="1"/>
</dbReference>
<dbReference type="InterPro" id="IPR003959">
    <property type="entry name" value="ATPase_AAA_core"/>
</dbReference>
<feature type="domain" description="AAA ATPase AAA+ lid" evidence="5">
    <location>
        <begin position="508"/>
        <end position="545"/>
    </location>
</feature>
<dbReference type="EMBL" id="CAMXCT020006689">
    <property type="protein sequence ID" value="CAL1171724.1"/>
    <property type="molecule type" value="Genomic_DNA"/>
</dbReference>
<dbReference type="InterPro" id="IPR050221">
    <property type="entry name" value="26S_Proteasome_ATPase"/>
</dbReference>
<dbReference type="GO" id="GO:0000502">
    <property type="term" value="C:proteasome complex"/>
    <property type="evidence" value="ECO:0007669"/>
    <property type="project" value="UniProtKB-KW"/>
</dbReference>
<keyword evidence="2 3" id="KW-0067">ATP-binding</keyword>
<name>A0A9P1GNV0_9DINO</name>
<evidence type="ECO:0000256" key="2">
    <source>
        <dbReference type="ARBA" id="ARBA00022840"/>
    </source>
</evidence>
<comment type="similarity">
    <text evidence="3">Belongs to the AAA ATPase family.</text>
</comment>
<dbReference type="GO" id="GO:0005524">
    <property type="term" value="F:ATP binding"/>
    <property type="evidence" value="ECO:0007669"/>
    <property type="project" value="UniProtKB-KW"/>
</dbReference>
<dbReference type="Pfam" id="PF00004">
    <property type="entry name" value="AAA"/>
    <property type="match status" value="1"/>
</dbReference>
<dbReference type="AlphaFoldDB" id="A0A9P1GNV0"/>
<evidence type="ECO:0000259" key="5">
    <source>
        <dbReference type="Pfam" id="PF17862"/>
    </source>
</evidence>
<reference evidence="6" key="1">
    <citation type="submission" date="2022-10" db="EMBL/GenBank/DDBJ databases">
        <authorList>
            <person name="Chen Y."/>
            <person name="Dougan E. K."/>
            <person name="Chan C."/>
            <person name="Rhodes N."/>
            <person name="Thang M."/>
        </authorList>
    </citation>
    <scope>NUCLEOTIDE SEQUENCE</scope>
</reference>
<keyword evidence="7" id="KW-0647">Proteasome</keyword>
<evidence type="ECO:0000313" key="6">
    <source>
        <dbReference type="EMBL" id="CAI4018349.1"/>
    </source>
</evidence>
<evidence type="ECO:0000313" key="7">
    <source>
        <dbReference type="EMBL" id="CAL4805661.1"/>
    </source>
</evidence>
<dbReference type="GO" id="GO:0016887">
    <property type="term" value="F:ATP hydrolysis activity"/>
    <property type="evidence" value="ECO:0007669"/>
    <property type="project" value="InterPro"/>
</dbReference>
<sequence>MEDLNRAFFAHASHVYSLVADGIEMAKEPSRDLFLMLSFLNELRDFICFSKYRMCYGFDDFTSKLQDQCRKLQSSCERVDSCKAFASVTLCKSTPTLGDALERMAAAAATLLWKTQRGISMPSLAFVLRESASWFHGFSYVDLDPCRPSSTPYRMLSLDGGIVPLLPEEAKFFSSRVYEVLGRKDLELPFIINLGAGSGPDVATCLLEREGPFFALLFEADAAHAKRLEERYALWSKVKVVTDFLEPHEFPAKASEAAKEFLQGRWPPPRNFPSLLKIDVDNGDCDYLDYWLTAGYRPLVIHIEIIHSYVAADLAFNVPFSKDWSLWNFDMDISAWPSVGCSLGAVILRLRRDYSLLSWSNLKPVDAEFILTSWAQEKGIEAIEVDLVPSFWRQSVSYRELWAAEHYESLDLDPREMLNESLAVAEKRRMVVESHAALRDLLATKKVSAQLWGSRIQVLMATNRPDTLDPALLRPGRLDRKIEFGLPDLEGRTHIFKIHAKTMAIDRDVRFELLARLCPNTTGAECRSVCTEAGMYAIRARRKSISVPWHALAMDTAARWRLLA</sequence>
<evidence type="ECO:0000259" key="4">
    <source>
        <dbReference type="Pfam" id="PF00004"/>
    </source>
</evidence>
<dbReference type="FunFam" id="1.10.8.60:FF:000005">
    <property type="entry name" value="26S protease regulatory subunit 7"/>
    <property type="match status" value="1"/>
</dbReference>
<dbReference type="Gene3D" id="3.40.50.300">
    <property type="entry name" value="P-loop containing nucleotide triphosphate hydrolases"/>
    <property type="match status" value="1"/>
</dbReference>
<evidence type="ECO:0000256" key="3">
    <source>
        <dbReference type="RuleBase" id="RU003651"/>
    </source>
</evidence>
<dbReference type="SUPFAM" id="SSF52540">
    <property type="entry name" value="P-loop containing nucleoside triphosphate hydrolases"/>
    <property type="match status" value="1"/>
</dbReference>
<gene>
    <name evidence="6" type="ORF">C1SCF055_LOCUS42922</name>
</gene>
<dbReference type="InterPro" id="IPR041569">
    <property type="entry name" value="AAA_lid_3"/>
</dbReference>
<dbReference type="OrthoDB" id="1664597at2759"/>
<protein>
    <submittedName>
        <fullName evidence="7">26S proteasome regulatory subunit 7 (26S proteasome AAA-ATPase subunit RPT1) (26S proteasome subunit 7) (Regulatory particle triple-A ATPase subunit 1)</fullName>
    </submittedName>
</protein>
<evidence type="ECO:0000256" key="1">
    <source>
        <dbReference type="ARBA" id="ARBA00022741"/>
    </source>
</evidence>